<name>D6YAK8_THEBD</name>
<dbReference type="OrthoDB" id="3797035at2"/>
<evidence type="ECO:0000256" key="1">
    <source>
        <dbReference type="SAM" id="MobiDB-lite"/>
    </source>
</evidence>
<feature type="transmembrane region" description="Helical" evidence="2">
    <location>
        <begin position="695"/>
        <end position="716"/>
    </location>
</feature>
<organism evidence="4 5">
    <name type="scientific">Thermobispora bispora (strain ATCC 19993 / DSM 43833 / CBS 139.67 / JCM 10125 / KCTC 9307 / NBRC 14880 / R51)</name>
    <dbReference type="NCBI Taxonomy" id="469371"/>
    <lineage>
        <taxon>Bacteria</taxon>
        <taxon>Bacillati</taxon>
        <taxon>Actinomycetota</taxon>
        <taxon>Actinomycetes</taxon>
        <taxon>Streptosporangiales</taxon>
        <taxon>Streptosporangiaceae</taxon>
        <taxon>Thermobispora</taxon>
    </lineage>
</organism>
<keyword evidence="5" id="KW-1185">Reference proteome</keyword>
<accession>D6YAK8</accession>
<sequence length="814" mass="85052">MPYPPAGSLMIRKAVLLTVLAALLAMAGLAGTAAAAPDRARRAADPLVLGQITPAIARSPSAPITIAGTFTGTSASVHVRLHYSPGRPFRLRSEMAAFLADRGYVTTRYSTKIHFAAVQSGRLPFQLSVTPQELGMSQFGVYPLAIEVLDANSGQRIAIKRTFLTYAPEDAEIPRIGLAVALPLTERPHRADDATFMDDELRASITSGRLAGLLKVAGTAAGKQATWFVDPAVLDDVHAVSAGRYTVKTADGGRRMPADQAASRWLADLRTALADATVFALPYADPDLTALIHNGLEAPAVAAIQRGGAVATELLGKQVPTSILWPAGGRLDRDTLDELAVSGVRTVLLDGDTLPERQAAGQETATPGTTAATPREHPEPAVRIDTVADEQVTALLADPVLSGILTDDVSGTGDAALLARQRFLAETALLASQRQEQSRSPAAGTRATGRGGTRAAGRATEVQLIAAPRKRPWTPNPTALSGLLNAAAEAPWLRMVPLTEAGTGNAPTARTDLVYGDQDRGAELGRSYLGTVRRLSQQADAVATITKEHTPLFNAAILRITSVAWRGDRKRTRFAKQLDAAIANRLGKVTVIDTPRTMAGTDGQVPVSVANNLDKDITVKIRVTSKDASRLAIDVPGGVFETDLITVLPGRTQLVNVPVTVPGGGGDATIGIQLLTAEGKRYGKEVHVTVHATDYTGIALAIVGAGSAIMLAALVLRLIRRRRRPPAAGEQPGRAPGPAPQTPSAEPAGPSAEPAGEAASDRSAEPGPAERSPRPEPARPSGPSQASGRSQPSGPPEPAARAQEPAVPADRPPE</sequence>
<feature type="region of interest" description="Disordered" evidence="1">
    <location>
        <begin position="432"/>
        <end position="459"/>
    </location>
</feature>
<dbReference type="Pfam" id="PF19516">
    <property type="entry name" value="DUF6049"/>
    <property type="match status" value="1"/>
</dbReference>
<feature type="chain" id="PRO_5003091264" description="Secreted protein" evidence="3">
    <location>
        <begin position="36"/>
        <end position="814"/>
    </location>
</feature>
<dbReference type="RefSeq" id="WP_013133794.1">
    <property type="nucleotide sequence ID" value="NC_014165.1"/>
</dbReference>
<evidence type="ECO:0000256" key="2">
    <source>
        <dbReference type="SAM" id="Phobius"/>
    </source>
</evidence>
<evidence type="ECO:0008006" key="6">
    <source>
        <dbReference type="Google" id="ProtNLM"/>
    </source>
</evidence>
<feature type="compositionally biased region" description="Low complexity" evidence="1">
    <location>
        <begin position="358"/>
        <end position="373"/>
    </location>
</feature>
<proteinExistence type="predicted"/>
<gene>
    <name evidence="4" type="ordered locus">Tbis_3573</name>
</gene>
<feature type="compositionally biased region" description="Low complexity" evidence="1">
    <location>
        <begin position="799"/>
        <end position="814"/>
    </location>
</feature>
<keyword evidence="2" id="KW-0472">Membrane</keyword>
<evidence type="ECO:0000256" key="3">
    <source>
        <dbReference type="SAM" id="SignalP"/>
    </source>
</evidence>
<dbReference type="EMBL" id="CP001874">
    <property type="protein sequence ID" value="ADG90261.1"/>
    <property type="molecule type" value="Genomic_DNA"/>
</dbReference>
<feature type="region of interest" description="Disordered" evidence="1">
    <location>
        <begin position="725"/>
        <end position="814"/>
    </location>
</feature>
<reference evidence="4 5" key="1">
    <citation type="submission" date="2010-01" db="EMBL/GenBank/DDBJ databases">
        <title>The complete genome of Thermobispora bispora DSM 43833.</title>
        <authorList>
            <consortium name="US DOE Joint Genome Institute (JGI-PGF)"/>
            <person name="Lucas S."/>
            <person name="Copeland A."/>
            <person name="Lapidus A."/>
            <person name="Glavina del Rio T."/>
            <person name="Dalin E."/>
            <person name="Tice H."/>
            <person name="Bruce D."/>
            <person name="Goodwin L."/>
            <person name="Pitluck S."/>
            <person name="Kyrpides N."/>
            <person name="Mavromatis K."/>
            <person name="Ivanova N."/>
            <person name="Mikhailova N."/>
            <person name="Chertkov O."/>
            <person name="Brettin T."/>
            <person name="Detter J.C."/>
            <person name="Han C."/>
            <person name="Larimer F."/>
            <person name="Land M."/>
            <person name="Hauser L."/>
            <person name="Markowitz V."/>
            <person name="Cheng J.-F."/>
            <person name="Hugenholtz P."/>
            <person name="Woyke T."/>
            <person name="Wu D."/>
            <person name="Jando M."/>
            <person name="Schneider S."/>
            <person name="Klenk H.-P."/>
            <person name="Eisen J.A."/>
        </authorList>
    </citation>
    <scope>NUCLEOTIDE SEQUENCE [LARGE SCALE GENOMIC DNA]</scope>
    <source>
        <strain evidence="5">ATCC 19993 / DSM 43833 / CBS 139.67 / JCM 10125 / KCTC 9307 / NBRC 14880 / R51</strain>
    </source>
</reference>
<dbReference type="AlphaFoldDB" id="D6YAK8"/>
<feature type="signal peptide" evidence="3">
    <location>
        <begin position="1"/>
        <end position="35"/>
    </location>
</feature>
<dbReference type="Proteomes" id="UP000006640">
    <property type="component" value="Chromosome"/>
</dbReference>
<evidence type="ECO:0000313" key="4">
    <source>
        <dbReference type="EMBL" id="ADG90261.1"/>
    </source>
</evidence>
<dbReference type="STRING" id="469371.Tbis_3573"/>
<keyword evidence="2" id="KW-1133">Transmembrane helix</keyword>
<keyword evidence="3" id="KW-0732">Signal</keyword>
<dbReference type="HOGENOM" id="CLU_019407_0_0_11"/>
<feature type="compositionally biased region" description="Low complexity" evidence="1">
    <location>
        <begin position="743"/>
        <end position="758"/>
    </location>
</feature>
<evidence type="ECO:0000313" key="5">
    <source>
        <dbReference type="Proteomes" id="UP000006640"/>
    </source>
</evidence>
<dbReference type="eggNOG" id="COG3170">
    <property type="taxonomic scope" value="Bacteria"/>
</dbReference>
<protein>
    <recommendedName>
        <fullName evidence="6">Secreted protein</fullName>
    </recommendedName>
</protein>
<dbReference type="InterPro" id="IPR046112">
    <property type="entry name" value="DUF6049"/>
</dbReference>
<keyword evidence="2" id="KW-0812">Transmembrane</keyword>
<dbReference type="KEGG" id="tbi:Tbis_3573"/>
<feature type="region of interest" description="Disordered" evidence="1">
    <location>
        <begin position="352"/>
        <end position="377"/>
    </location>
</feature>